<keyword evidence="1" id="KW-1133">Transmembrane helix</keyword>
<protein>
    <submittedName>
        <fullName evidence="2">Uncharacterized protein</fullName>
    </submittedName>
</protein>
<dbReference type="AlphaFoldDB" id="A0AA36NF72"/>
<dbReference type="InterPro" id="IPR046345">
    <property type="entry name" value="TraB_PrgY-like"/>
</dbReference>
<keyword evidence="1" id="KW-0812">Transmembrane</keyword>
<accession>A0AA36NF72</accession>
<feature type="transmembrane region" description="Helical" evidence="1">
    <location>
        <begin position="283"/>
        <end position="301"/>
    </location>
</feature>
<keyword evidence="3" id="KW-1185">Reference proteome</keyword>
<evidence type="ECO:0000313" key="2">
    <source>
        <dbReference type="EMBL" id="CAJ1410420.1"/>
    </source>
</evidence>
<dbReference type="EMBL" id="CAUJNA010003816">
    <property type="protein sequence ID" value="CAJ1410420.1"/>
    <property type="molecule type" value="Genomic_DNA"/>
</dbReference>
<organism evidence="2 3">
    <name type="scientific">Effrenium voratum</name>
    <dbReference type="NCBI Taxonomy" id="2562239"/>
    <lineage>
        <taxon>Eukaryota</taxon>
        <taxon>Sar</taxon>
        <taxon>Alveolata</taxon>
        <taxon>Dinophyceae</taxon>
        <taxon>Suessiales</taxon>
        <taxon>Symbiodiniaceae</taxon>
        <taxon>Effrenium</taxon>
    </lineage>
</organism>
<keyword evidence="1" id="KW-0472">Membrane</keyword>
<evidence type="ECO:0000313" key="3">
    <source>
        <dbReference type="Proteomes" id="UP001178507"/>
    </source>
</evidence>
<name>A0AA36NF72_9DINO</name>
<dbReference type="PANTHER" id="PTHR21530">
    <property type="entry name" value="PHEROMONE SHUTDOWN PROTEIN"/>
    <property type="match status" value="1"/>
</dbReference>
<evidence type="ECO:0000256" key="1">
    <source>
        <dbReference type="SAM" id="Phobius"/>
    </source>
</evidence>
<comment type="caution">
    <text evidence="2">The sequence shown here is derived from an EMBL/GenBank/DDBJ whole genome shotgun (WGS) entry which is preliminary data.</text>
</comment>
<feature type="transmembrane region" description="Helical" evidence="1">
    <location>
        <begin position="229"/>
        <end position="247"/>
    </location>
</feature>
<dbReference type="PANTHER" id="PTHR21530:SF7">
    <property type="entry name" value="TRAB DOMAIN-CONTAINING PROTEIN"/>
    <property type="match status" value="1"/>
</dbReference>
<feature type="transmembrane region" description="Helical" evidence="1">
    <location>
        <begin position="259"/>
        <end position="277"/>
    </location>
</feature>
<dbReference type="Proteomes" id="UP001178507">
    <property type="component" value="Unassembled WGS sequence"/>
</dbReference>
<sequence length="353" mass="37348">MAGSLAFALPPGTGTSFSRAAVVPAPALGPRPSAGGVGQGGGGRWGFPLSLALAAVHVRAAHGRGRAEAARRRATGREQQVLPFVDSASGREVVLIASVHFNPRSVEKAAAVTRRLARQEELAAVVLESCPSRWAKVEELQQPGSLWRLLLDNEMQAAEDEAKAVGRAVVLGDQRIEDLSTDIKAAGQEALEDLGSFPEGWFRTFAEIWDGALTLLGRKAKAKGGSDALGLWDFADPALVFGFLVAVPRYLLSTALKAPALLLAVLAFFTLYALLPANLLGDVLVFLIEAVMLRVILSVLLRDRDLILARSIRQTAASARDPGTVVAVLGAAHCNGVKRHLESASMEESESAL</sequence>
<gene>
    <name evidence="2" type="ORF">EVOR1521_LOCUS31247</name>
</gene>
<proteinExistence type="predicted"/>
<reference evidence="2" key="1">
    <citation type="submission" date="2023-08" db="EMBL/GenBank/DDBJ databases">
        <authorList>
            <person name="Chen Y."/>
            <person name="Shah S."/>
            <person name="Dougan E. K."/>
            <person name="Thang M."/>
            <person name="Chan C."/>
        </authorList>
    </citation>
    <scope>NUCLEOTIDE SEQUENCE</scope>
</reference>